<keyword evidence="1" id="KW-0732">Signal</keyword>
<dbReference type="InterPro" id="IPR002921">
    <property type="entry name" value="Fungal_lipase-type"/>
</dbReference>
<dbReference type="SUPFAM" id="SSF53474">
    <property type="entry name" value="alpha/beta-Hydrolases"/>
    <property type="match status" value="1"/>
</dbReference>
<evidence type="ECO:0000313" key="3">
    <source>
        <dbReference type="EMBL" id="CAB3400646.1"/>
    </source>
</evidence>
<dbReference type="InterPro" id="IPR029058">
    <property type="entry name" value="AB_hydrolase_fold"/>
</dbReference>
<dbReference type="Pfam" id="PF01764">
    <property type="entry name" value="Lipase_3"/>
    <property type="match status" value="1"/>
</dbReference>
<dbReference type="GO" id="GO:0006629">
    <property type="term" value="P:lipid metabolic process"/>
    <property type="evidence" value="ECO:0007669"/>
    <property type="project" value="InterPro"/>
</dbReference>
<feature type="chain" id="PRO_5035836254" description="Fungal lipase-type domain-containing protein" evidence="1">
    <location>
        <begin position="21"/>
        <end position="304"/>
    </location>
</feature>
<dbReference type="Gene3D" id="3.40.50.1820">
    <property type="entry name" value="alpha/beta hydrolase"/>
    <property type="match status" value="1"/>
</dbReference>
<dbReference type="PANTHER" id="PTHR45908:SF21">
    <property type="entry name" value="FUNGAL LIPASE-LIKE DOMAIN-CONTAINING PROTEIN"/>
    <property type="match status" value="1"/>
</dbReference>
<sequence>MAKNKSSLWFLFYLIACTNCLVDYDTDSGRRFFIWSLCIGASNPQQCVETEFYGQMILATFEADCSDLVFKGKCRVVIDVDDGYTLLGITFKSEAGIEAITKNGKTILNAQKLAKFGEYGKVMTDLLVAFGRLWNSGMGAYLKQLWVEYCDLYISFSGFSMGACLAQMAAVRFKEEQWWPADQMFYFGFGAPRCGNEDFAYYVDQSVEDKFNINWMLDPFPLYPETTCATGSPAALGQCTTEYFHCCTTIHYTSYSSTALSTYQTCGSNECLPTSTNNADHWTYFQTTAQDVDSLTCTTTKKFP</sequence>
<gene>
    <name evidence="3" type="ORF">CBOVIS_LOCUS3539</name>
</gene>
<dbReference type="CDD" id="cd00519">
    <property type="entry name" value="Lipase_3"/>
    <property type="match status" value="1"/>
</dbReference>
<feature type="signal peptide" evidence="1">
    <location>
        <begin position="1"/>
        <end position="20"/>
    </location>
</feature>
<dbReference type="Proteomes" id="UP000494206">
    <property type="component" value="Unassembled WGS sequence"/>
</dbReference>
<feature type="domain" description="Fungal lipase-type" evidence="2">
    <location>
        <begin position="111"/>
        <end position="225"/>
    </location>
</feature>
<dbReference type="EMBL" id="CADEPM010000002">
    <property type="protein sequence ID" value="CAB3400646.1"/>
    <property type="molecule type" value="Genomic_DNA"/>
</dbReference>
<comment type="caution">
    <text evidence="3">The sequence shown here is derived from an EMBL/GenBank/DDBJ whole genome shotgun (WGS) entry which is preliminary data.</text>
</comment>
<dbReference type="PANTHER" id="PTHR45908">
    <property type="entry name" value="PROTEIN CBG11750-RELATED"/>
    <property type="match status" value="1"/>
</dbReference>
<protein>
    <recommendedName>
        <fullName evidence="2">Fungal lipase-type domain-containing protein</fullName>
    </recommendedName>
</protein>
<evidence type="ECO:0000313" key="4">
    <source>
        <dbReference type="Proteomes" id="UP000494206"/>
    </source>
</evidence>
<proteinExistence type="predicted"/>
<reference evidence="3 4" key="1">
    <citation type="submission" date="2020-04" db="EMBL/GenBank/DDBJ databases">
        <authorList>
            <person name="Laetsch R D."/>
            <person name="Stevens L."/>
            <person name="Kumar S."/>
            <person name="Blaxter L. M."/>
        </authorList>
    </citation>
    <scope>NUCLEOTIDE SEQUENCE [LARGE SCALE GENOMIC DNA]</scope>
</reference>
<dbReference type="AlphaFoldDB" id="A0A8S1EL22"/>
<dbReference type="OrthoDB" id="426718at2759"/>
<name>A0A8S1EL22_9PELO</name>
<evidence type="ECO:0000256" key="1">
    <source>
        <dbReference type="SAM" id="SignalP"/>
    </source>
</evidence>
<keyword evidence="4" id="KW-1185">Reference proteome</keyword>
<accession>A0A8S1EL22</accession>
<organism evidence="3 4">
    <name type="scientific">Caenorhabditis bovis</name>
    <dbReference type="NCBI Taxonomy" id="2654633"/>
    <lineage>
        <taxon>Eukaryota</taxon>
        <taxon>Metazoa</taxon>
        <taxon>Ecdysozoa</taxon>
        <taxon>Nematoda</taxon>
        <taxon>Chromadorea</taxon>
        <taxon>Rhabditida</taxon>
        <taxon>Rhabditina</taxon>
        <taxon>Rhabditomorpha</taxon>
        <taxon>Rhabditoidea</taxon>
        <taxon>Rhabditidae</taxon>
        <taxon>Peloderinae</taxon>
        <taxon>Caenorhabditis</taxon>
    </lineage>
</organism>
<evidence type="ECO:0000259" key="2">
    <source>
        <dbReference type="Pfam" id="PF01764"/>
    </source>
</evidence>